<evidence type="ECO:0000256" key="2">
    <source>
        <dbReference type="RuleBase" id="RU003749"/>
    </source>
</evidence>
<dbReference type="GO" id="GO:0043856">
    <property type="term" value="F:anti-sigma factor antagonist activity"/>
    <property type="evidence" value="ECO:0007669"/>
    <property type="project" value="InterPro"/>
</dbReference>
<gene>
    <name evidence="4" type="ORF">HDA36_001598</name>
</gene>
<evidence type="ECO:0000313" key="4">
    <source>
        <dbReference type="EMBL" id="MBB5431514.1"/>
    </source>
</evidence>
<evidence type="ECO:0000256" key="1">
    <source>
        <dbReference type="ARBA" id="ARBA00009013"/>
    </source>
</evidence>
<dbReference type="CDD" id="cd07043">
    <property type="entry name" value="STAS_anti-anti-sigma_factors"/>
    <property type="match status" value="1"/>
</dbReference>
<comment type="caution">
    <text evidence="4">The sequence shown here is derived from an EMBL/GenBank/DDBJ whole genome shotgun (WGS) entry which is preliminary data.</text>
</comment>
<accession>A0A7W8VD37</accession>
<protein>
    <recommendedName>
        <fullName evidence="2">Anti-sigma factor antagonist</fullName>
    </recommendedName>
</protein>
<organism evidence="4 5">
    <name type="scientific">Nocardiopsis composta</name>
    <dbReference type="NCBI Taxonomy" id="157465"/>
    <lineage>
        <taxon>Bacteria</taxon>
        <taxon>Bacillati</taxon>
        <taxon>Actinomycetota</taxon>
        <taxon>Actinomycetes</taxon>
        <taxon>Streptosporangiales</taxon>
        <taxon>Nocardiopsidaceae</taxon>
        <taxon>Nocardiopsis</taxon>
    </lineage>
</organism>
<dbReference type="Pfam" id="PF01740">
    <property type="entry name" value="STAS"/>
    <property type="match status" value="1"/>
</dbReference>
<dbReference type="EMBL" id="JACHDB010000001">
    <property type="protein sequence ID" value="MBB5431514.1"/>
    <property type="molecule type" value="Genomic_DNA"/>
</dbReference>
<name>A0A7W8VD37_9ACTN</name>
<dbReference type="InterPro" id="IPR003658">
    <property type="entry name" value="Anti-sigma_ant"/>
</dbReference>
<dbReference type="SUPFAM" id="SSF52091">
    <property type="entry name" value="SpoIIaa-like"/>
    <property type="match status" value="1"/>
</dbReference>
<dbReference type="PANTHER" id="PTHR33495:SF2">
    <property type="entry name" value="ANTI-SIGMA FACTOR ANTAGONIST TM_1081-RELATED"/>
    <property type="match status" value="1"/>
</dbReference>
<dbReference type="InterPro" id="IPR002645">
    <property type="entry name" value="STAS_dom"/>
</dbReference>
<proteinExistence type="inferred from homology"/>
<reference evidence="4 5" key="1">
    <citation type="submission" date="2020-08" db="EMBL/GenBank/DDBJ databases">
        <title>Sequencing the genomes of 1000 actinobacteria strains.</title>
        <authorList>
            <person name="Klenk H.-P."/>
        </authorList>
    </citation>
    <scope>NUCLEOTIDE SEQUENCE [LARGE SCALE GENOMIC DNA]</scope>
    <source>
        <strain evidence="4 5">DSM 44551</strain>
    </source>
</reference>
<dbReference type="Proteomes" id="UP000572635">
    <property type="component" value="Unassembled WGS sequence"/>
</dbReference>
<dbReference type="AlphaFoldDB" id="A0A7W8VD37"/>
<dbReference type="InterPro" id="IPR036513">
    <property type="entry name" value="STAS_dom_sf"/>
</dbReference>
<comment type="similarity">
    <text evidence="1 2">Belongs to the anti-sigma-factor antagonist family.</text>
</comment>
<dbReference type="NCBIfam" id="TIGR00377">
    <property type="entry name" value="ant_ant_sig"/>
    <property type="match status" value="1"/>
</dbReference>
<evidence type="ECO:0000313" key="5">
    <source>
        <dbReference type="Proteomes" id="UP000572635"/>
    </source>
</evidence>
<keyword evidence="5" id="KW-1185">Reference proteome</keyword>
<dbReference type="RefSeq" id="WP_184391216.1">
    <property type="nucleotide sequence ID" value="NZ_BAAAJD010000087.1"/>
</dbReference>
<dbReference type="PANTHER" id="PTHR33495">
    <property type="entry name" value="ANTI-SIGMA FACTOR ANTAGONIST TM_1081-RELATED-RELATED"/>
    <property type="match status" value="1"/>
</dbReference>
<evidence type="ECO:0000259" key="3">
    <source>
        <dbReference type="PROSITE" id="PS50801"/>
    </source>
</evidence>
<dbReference type="PROSITE" id="PS50801">
    <property type="entry name" value="STAS"/>
    <property type="match status" value="1"/>
</dbReference>
<sequence>MERFPCGGPTLVPVEGEIDIATADAMRELILLAAERDPRGCVVVDLSRVDFFDASGVRALLAAYRELTAQGRHMVLAEPSAPARRTLDALRIHDLLDIYPMVEMALSHFPGGANDRSVPGGD</sequence>
<dbReference type="Gene3D" id="3.30.750.24">
    <property type="entry name" value="STAS domain"/>
    <property type="match status" value="1"/>
</dbReference>
<feature type="domain" description="STAS" evidence="3">
    <location>
        <begin position="8"/>
        <end position="109"/>
    </location>
</feature>